<accession>A0ABS2V4M1</accession>
<dbReference type="EMBL" id="JAFEJA010000002">
    <property type="protein sequence ID" value="MBM9623970.1"/>
    <property type="molecule type" value="Genomic_DNA"/>
</dbReference>
<gene>
    <name evidence="1" type="ORF">JE024_35900</name>
</gene>
<dbReference type="RefSeq" id="WP_205378027.1">
    <property type="nucleotide sequence ID" value="NZ_JAFEJA010000002.1"/>
</dbReference>
<protein>
    <recommendedName>
        <fullName evidence="3">Amidinotransferase</fullName>
    </recommendedName>
</protein>
<evidence type="ECO:0008006" key="3">
    <source>
        <dbReference type="Google" id="ProtNLM"/>
    </source>
</evidence>
<name>A0ABS2V4M1_9ACTN</name>
<dbReference type="Gene3D" id="3.75.10.10">
    <property type="entry name" value="L-arginine/glycine Amidinotransferase, Chain A"/>
    <property type="match status" value="1"/>
</dbReference>
<comment type="caution">
    <text evidence="1">The sequence shown here is derived from an EMBL/GenBank/DDBJ whole genome shotgun (WGS) entry which is preliminary data.</text>
</comment>
<dbReference type="Proteomes" id="UP000664109">
    <property type="component" value="Unassembled WGS sequence"/>
</dbReference>
<dbReference type="Pfam" id="PF02274">
    <property type="entry name" value="ADI"/>
    <property type="match status" value="1"/>
</dbReference>
<proteinExistence type="predicted"/>
<keyword evidence="2" id="KW-1185">Reference proteome</keyword>
<evidence type="ECO:0000313" key="2">
    <source>
        <dbReference type="Proteomes" id="UP000664109"/>
    </source>
</evidence>
<dbReference type="SUPFAM" id="SSF55909">
    <property type="entry name" value="Pentein"/>
    <property type="match status" value="1"/>
</dbReference>
<reference evidence="1 2" key="1">
    <citation type="journal article" date="2016" name="Arch. Microbiol.">
        <title>Streptomyces zhihengii sp. nov., isolated from rhizospheric soil of Psammosilene tunicoides.</title>
        <authorList>
            <person name="Huang M.J."/>
            <person name="Fei J.J."/>
            <person name="Salam N."/>
            <person name="Kim C.J."/>
            <person name="Hozzein W.N."/>
            <person name="Xiao M."/>
            <person name="Huang H.Q."/>
            <person name="Li W.J."/>
        </authorList>
    </citation>
    <scope>NUCLEOTIDE SEQUENCE [LARGE SCALE GENOMIC DNA]</scope>
    <source>
        <strain evidence="1 2">YIM T102</strain>
    </source>
</reference>
<dbReference type="PANTHER" id="PTHR47271:SF2">
    <property type="entry name" value="ARGININE DEIMINASE"/>
    <property type="match status" value="1"/>
</dbReference>
<organism evidence="1 2">
    <name type="scientific">Streptomyces zhihengii</name>
    <dbReference type="NCBI Taxonomy" id="1818004"/>
    <lineage>
        <taxon>Bacteria</taxon>
        <taxon>Bacillati</taxon>
        <taxon>Actinomycetota</taxon>
        <taxon>Actinomycetes</taxon>
        <taxon>Kitasatosporales</taxon>
        <taxon>Streptomycetaceae</taxon>
        <taxon>Streptomyces</taxon>
    </lineage>
</organism>
<sequence length="136" mass="14098">MNLDGGLLPVAEDVVVAHPPCVLSAALHDRCGSRPVDLFGLFAACGITVVEVSRDESWLQQACNYLCVGDRRVIGYGMAADVLRRLRDAGVAVTAVDGDELVKGRGGPRCLPRPVYGAPGATAATVPGPGDWSPSA</sequence>
<evidence type="ECO:0000313" key="1">
    <source>
        <dbReference type="EMBL" id="MBM9623970.1"/>
    </source>
</evidence>
<dbReference type="PANTHER" id="PTHR47271">
    <property type="entry name" value="ARGININE DEIMINASE"/>
    <property type="match status" value="1"/>
</dbReference>